<dbReference type="AlphaFoldDB" id="A0A6B2KUW4"/>
<dbReference type="SUPFAM" id="SSF54631">
    <property type="entry name" value="CBS-domain pair"/>
    <property type="match status" value="1"/>
</dbReference>
<dbReference type="InterPro" id="IPR000644">
    <property type="entry name" value="CBS_dom"/>
</dbReference>
<evidence type="ECO:0000256" key="7">
    <source>
        <dbReference type="PROSITE-ProRule" id="PRU00703"/>
    </source>
</evidence>
<dbReference type="PANTHER" id="PTHR22777">
    <property type="entry name" value="HEMOLYSIN-RELATED"/>
    <property type="match status" value="1"/>
</dbReference>
<dbReference type="Gene3D" id="3.10.580.10">
    <property type="entry name" value="CBS-domain"/>
    <property type="match status" value="1"/>
</dbReference>
<dbReference type="InterPro" id="IPR002550">
    <property type="entry name" value="CNNM"/>
</dbReference>
<dbReference type="GO" id="GO:0050660">
    <property type="term" value="F:flavin adenine dinucleotide binding"/>
    <property type="evidence" value="ECO:0007669"/>
    <property type="project" value="InterPro"/>
</dbReference>
<evidence type="ECO:0000256" key="4">
    <source>
        <dbReference type="ARBA" id="ARBA00022989"/>
    </source>
</evidence>
<dbReference type="InterPro" id="IPR044751">
    <property type="entry name" value="Ion_transp-like_CBS"/>
</dbReference>
<evidence type="ECO:0000256" key="3">
    <source>
        <dbReference type="ARBA" id="ARBA00022737"/>
    </source>
</evidence>
<evidence type="ECO:0000256" key="5">
    <source>
        <dbReference type="ARBA" id="ARBA00023122"/>
    </source>
</evidence>
<organism evidence="11 12">
    <name type="scientific">Crenobacter caeni</name>
    <dbReference type="NCBI Taxonomy" id="2705474"/>
    <lineage>
        <taxon>Bacteria</taxon>
        <taxon>Pseudomonadati</taxon>
        <taxon>Pseudomonadota</taxon>
        <taxon>Betaproteobacteria</taxon>
        <taxon>Neisseriales</taxon>
        <taxon>Neisseriaceae</taxon>
        <taxon>Crenobacter</taxon>
    </lineage>
</organism>
<evidence type="ECO:0000256" key="8">
    <source>
        <dbReference type="PROSITE-ProRule" id="PRU01193"/>
    </source>
</evidence>
<feature type="domain" description="CBS" evidence="9">
    <location>
        <begin position="279"/>
        <end position="338"/>
    </location>
</feature>
<reference evidence="11 12" key="1">
    <citation type="submission" date="2020-02" db="EMBL/GenBank/DDBJ databases">
        <authorList>
            <person name="Yang Z."/>
        </authorList>
    </citation>
    <scope>NUCLEOTIDE SEQUENCE [LARGE SCALE GENOMIC DNA]</scope>
    <source>
        <strain evidence="11 12">HX-7-9</strain>
    </source>
</reference>
<dbReference type="SUPFAM" id="SSF56176">
    <property type="entry name" value="FAD-binding/transporter-associated domain-like"/>
    <property type="match status" value="1"/>
</dbReference>
<keyword evidence="12" id="KW-1185">Reference proteome</keyword>
<dbReference type="Gene3D" id="3.30.465.10">
    <property type="match status" value="1"/>
</dbReference>
<dbReference type="RefSeq" id="WP_163317341.1">
    <property type="nucleotide sequence ID" value="NZ_JAAGAA010000014.1"/>
</dbReference>
<evidence type="ECO:0000259" key="9">
    <source>
        <dbReference type="PROSITE" id="PS51371"/>
    </source>
</evidence>
<evidence type="ECO:0000256" key="2">
    <source>
        <dbReference type="ARBA" id="ARBA00022692"/>
    </source>
</evidence>
<feature type="domain" description="CNNM transmembrane" evidence="10">
    <location>
        <begin position="1"/>
        <end position="196"/>
    </location>
</feature>
<accession>A0A6B2KUW4</accession>
<dbReference type="InterPro" id="IPR005170">
    <property type="entry name" value="Transptr-assoc_dom"/>
</dbReference>
<evidence type="ECO:0000259" key="10">
    <source>
        <dbReference type="PROSITE" id="PS51846"/>
    </source>
</evidence>
<dbReference type="CDD" id="cd04590">
    <property type="entry name" value="CBS_pair_CorC_HlyC_assoc"/>
    <property type="match status" value="1"/>
</dbReference>
<dbReference type="Pfam" id="PF00571">
    <property type="entry name" value="CBS"/>
    <property type="match status" value="1"/>
</dbReference>
<sequence>MEVLILIGLIVLNGVFAMSEIALVTARRARLTRLAEDGDHAAAAALKLGEEPTRFLSTVQIGITSIGILNGIFGEAVLAEPLARWLVSLGVPGHAASIGATVGVVIVITYVSIVIGELVPKRLGQLAPESIARLVARPMQLLAVATRPFVHLLSLSTEALLKLMGVRNQVASGVTEEEIQTMLDEGSESGTIDTHQHEMLRNVFRLDDRQLSSLMIPRADVVSLDTTLPFADNLARMSGSEFTRYPVCAGALDTLSGVVNAKHVLTAALSGGEPDWAALTQAALFVPETLTGMELLEQFRAGGTQMAFVVDEYGEIEGIVTLHDLLEAVTGEFTPRDADDAWALQRADGSWLLDGSIPVPEFKDKLELKETPEEDKGRYHTLSGMVMLLLGRVARTGDVLHWQGWRLEIVDMDELRIDKVLASRVPEAKGGGDDGEPA</sequence>
<protein>
    <submittedName>
        <fullName evidence="11">HlyC/CorC family transporter</fullName>
    </submittedName>
</protein>
<keyword evidence="2 8" id="KW-0812">Transmembrane</keyword>
<gene>
    <name evidence="11" type="ORF">GZH52_14225</name>
</gene>
<dbReference type="InterPro" id="IPR046342">
    <property type="entry name" value="CBS_dom_sf"/>
</dbReference>
<dbReference type="Pfam" id="PF01595">
    <property type="entry name" value="CNNM"/>
    <property type="match status" value="1"/>
</dbReference>
<evidence type="ECO:0000256" key="6">
    <source>
        <dbReference type="ARBA" id="ARBA00023136"/>
    </source>
</evidence>
<comment type="caution">
    <text evidence="11">The sequence shown here is derived from an EMBL/GenBank/DDBJ whole genome shotgun (WGS) entry which is preliminary data.</text>
</comment>
<dbReference type="SMART" id="SM01091">
    <property type="entry name" value="CorC_HlyC"/>
    <property type="match status" value="1"/>
</dbReference>
<evidence type="ECO:0000256" key="1">
    <source>
        <dbReference type="ARBA" id="ARBA00004141"/>
    </source>
</evidence>
<dbReference type="Pfam" id="PF03471">
    <property type="entry name" value="CorC_HlyC"/>
    <property type="match status" value="1"/>
</dbReference>
<dbReference type="Proteomes" id="UP000482578">
    <property type="component" value="Unassembled WGS sequence"/>
</dbReference>
<dbReference type="GO" id="GO:0005886">
    <property type="term" value="C:plasma membrane"/>
    <property type="evidence" value="ECO:0007669"/>
    <property type="project" value="TreeGrafter"/>
</dbReference>
<dbReference type="InterPro" id="IPR036318">
    <property type="entry name" value="FAD-bd_PCMH-like_sf"/>
</dbReference>
<dbReference type="PROSITE" id="PS51846">
    <property type="entry name" value="CNNM"/>
    <property type="match status" value="1"/>
</dbReference>
<keyword evidence="3" id="KW-0677">Repeat</keyword>
<keyword evidence="4 8" id="KW-1133">Transmembrane helix</keyword>
<name>A0A6B2KUW4_9NEIS</name>
<dbReference type="InterPro" id="IPR016169">
    <property type="entry name" value="FAD-bd_PCMH_sub2"/>
</dbReference>
<evidence type="ECO:0000313" key="11">
    <source>
        <dbReference type="EMBL" id="NDV13928.1"/>
    </source>
</evidence>
<dbReference type="PROSITE" id="PS51371">
    <property type="entry name" value="CBS"/>
    <property type="match status" value="1"/>
</dbReference>
<proteinExistence type="predicted"/>
<evidence type="ECO:0000313" key="12">
    <source>
        <dbReference type="Proteomes" id="UP000482578"/>
    </source>
</evidence>
<keyword evidence="5 7" id="KW-0129">CBS domain</keyword>
<dbReference type="EMBL" id="JAAGAA010000014">
    <property type="protein sequence ID" value="NDV13928.1"/>
    <property type="molecule type" value="Genomic_DNA"/>
</dbReference>
<comment type="subcellular location">
    <subcellularLocation>
        <location evidence="1">Membrane</location>
        <topology evidence="1">Multi-pass membrane protein</topology>
    </subcellularLocation>
</comment>
<keyword evidence="6 8" id="KW-0472">Membrane</keyword>
<dbReference type="PANTHER" id="PTHR22777:SF17">
    <property type="entry name" value="UPF0053 PROTEIN SLL0260"/>
    <property type="match status" value="1"/>
</dbReference>